<feature type="transmembrane region" description="Helical" evidence="1">
    <location>
        <begin position="12"/>
        <end position="31"/>
    </location>
</feature>
<name>A0A6B3TTJ1_9BACI</name>
<keyword evidence="3" id="KW-1185">Reference proteome</keyword>
<evidence type="ECO:0000313" key="3">
    <source>
        <dbReference type="Proteomes" id="UP000481621"/>
    </source>
</evidence>
<sequence length="53" mass="5953">MQIIHHLYQSDLVLLSIFIAILGACSAIHVANQLSSTMNKRIYWLITSSCNGY</sequence>
<organism evidence="2 3">
    <name type="scientific">Neobacillus thermocopriae</name>
    <dbReference type="NCBI Taxonomy" id="1215031"/>
    <lineage>
        <taxon>Bacteria</taxon>
        <taxon>Bacillati</taxon>
        <taxon>Bacillota</taxon>
        <taxon>Bacilli</taxon>
        <taxon>Bacillales</taxon>
        <taxon>Bacillaceae</taxon>
        <taxon>Neobacillus</taxon>
    </lineage>
</organism>
<accession>A0A6B3TTJ1</accession>
<keyword evidence="1" id="KW-0812">Transmembrane</keyword>
<evidence type="ECO:0000313" key="2">
    <source>
        <dbReference type="EMBL" id="NEX79659.1"/>
    </source>
</evidence>
<dbReference type="EMBL" id="JAAIUV010000020">
    <property type="protein sequence ID" value="NEX79659.1"/>
    <property type="molecule type" value="Genomic_DNA"/>
</dbReference>
<dbReference type="AlphaFoldDB" id="A0A6B3TTJ1"/>
<dbReference type="RefSeq" id="WP_163252175.1">
    <property type="nucleotide sequence ID" value="NZ_JAAIUV010000020.1"/>
</dbReference>
<gene>
    <name evidence="2" type="ORF">G4Z05_12410</name>
</gene>
<evidence type="ECO:0000256" key="1">
    <source>
        <dbReference type="SAM" id="Phobius"/>
    </source>
</evidence>
<dbReference type="Proteomes" id="UP000481621">
    <property type="component" value="Unassembled WGS sequence"/>
</dbReference>
<keyword evidence="1" id="KW-1133">Transmembrane helix</keyword>
<keyword evidence="1" id="KW-0472">Membrane</keyword>
<proteinExistence type="predicted"/>
<comment type="caution">
    <text evidence="2">The sequence shown here is derived from an EMBL/GenBank/DDBJ whole genome shotgun (WGS) entry which is preliminary data.</text>
</comment>
<reference evidence="2" key="1">
    <citation type="submission" date="2020-02" db="EMBL/GenBank/DDBJ databases">
        <title>Bacillus sedimentmangrovi sp. nov., isolated from sediment of the mangrove ecosystem.</title>
        <authorList>
            <person name="Liu G."/>
        </authorList>
    </citation>
    <scope>NUCLEOTIDE SEQUENCE [LARGE SCALE GENOMIC DNA]</scope>
    <source>
        <strain evidence="2">SgZ-7</strain>
    </source>
</reference>
<protein>
    <submittedName>
        <fullName evidence="2">Uncharacterized protein</fullName>
    </submittedName>
</protein>